<dbReference type="EMBL" id="WSEL01000009">
    <property type="protein sequence ID" value="MVQ31705.1"/>
    <property type="molecule type" value="Genomic_DNA"/>
</dbReference>
<evidence type="ECO:0000313" key="7">
    <source>
        <dbReference type="Proteomes" id="UP000469385"/>
    </source>
</evidence>
<protein>
    <submittedName>
        <fullName evidence="6">LysR family transcriptional regulator</fullName>
    </submittedName>
</protein>
<evidence type="ECO:0000256" key="2">
    <source>
        <dbReference type="ARBA" id="ARBA00023015"/>
    </source>
</evidence>
<accession>A0A6N8IYP7</accession>
<dbReference type="Gene3D" id="1.10.10.10">
    <property type="entry name" value="Winged helix-like DNA-binding domain superfamily/Winged helix DNA-binding domain"/>
    <property type="match status" value="1"/>
</dbReference>
<sequence length="337" mass="37019">MARRRNSMSKPIKDASSPGDALLSEAHRLRHFVVLVEERHYGNAAERLGMDQPALSRSIVRLEQAVGAQLLVRSARSIALTPAGEIFEKDARALIAQAQLSSSVVRRVQDGEIGNLRLGFTPVAMFWALPDAVRQLRVRYPDIRILMQEAQSYEHVEHLREGSIDVAFVNGDVLNKGEFQTLVLERARVLAAVPASWPIAKSKRLRLIDLSDQPFIIVPKETSPTTHQATLAACRAAGFVPTIVPGDNTEVLSRLGMVASGFGVMLTSEYTRALPVEGVVYIPVTDLPEYLHWQLVMAWDPRAETTAVRALADICASIPKSRIKRAAWRGGHPSAAG</sequence>
<comment type="similarity">
    <text evidence="1">Belongs to the LysR transcriptional regulatory family.</text>
</comment>
<keyword evidence="4" id="KW-0804">Transcription</keyword>
<feature type="domain" description="HTH lysR-type" evidence="5">
    <location>
        <begin position="29"/>
        <end position="81"/>
    </location>
</feature>
<dbReference type="Pfam" id="PF00126">
    <property type="entry name" value="HTH_1"/>
    <property type="match status" value="1"/>
</dbReference>
<dbReference type="InterPro" id="IPR000847">
    <property type="entry name" value="LysR_HTH_N"/>
</dbReference>
<keyword evidence="7" id="KW-1185">Reference proteome</keyword>
<evidence type="ECO:0000259" key="5">
    <source>
        <dbReference type="PROSITE" id="PS50931"/>
    </source>
</evidence>
<proteinExistence type="inferred from homology"/>
<dbReference type="Proteomes" id="UP000469385">
    <property type="component" value="Unassembled WGS sequence"/>
</dbReference>
<dbReference type="SUPFAM" id="SSF53850">
    <property type="entry name" value="Periplasmic binding protein-like II"/>
    <property type="match status" value="1"/>
</dbReference>
<comment type="caution">
    <text evidence="6">The sequence shown here is derived from an EMBL/GenBank/DDBJ whole genome shotgun (WGS) entry which is preliminary data.</text>
</comment>
<gene>
    <name evidence="6" type="ORF">GON04_19765</name>
</gene>
<dbReference type="FunFam" id="1.10.10.10:FF:000001">
    <property type="entry name" value="LysR family transcriptional regulator"/>
    <property type="match status" value="1"/>
</dbReference>
<dbReference type="GO" id="GO:0003700">
    <property type="term" value="F:DNA-binding transcription factor activity"/>
    <property type="evidence" value="ECO:0007669"/>
    <property type="project" value="InterPro"/>
</dbReference>
<dbReference type="GO" id="GO:0032993">
    <property type="term" value="C:protein-DNA complex"/>
    <property type="evidence" value="ECO:0007669"/>
    <property type="project" value="TreeGrafter"/>
</dbReference>
<name>A0A6N8IYP7_9BURK</name>
<dbReference type="PANTHER" id="PTHR30346:SF30">
    <property type="entry name" value="SMALL NEUTRAL PROTEASE REGULATORY PROTEIN"/>
    <property type="match status" value="1"/>
</dbReference>
<evidence type="ECO:0000313" key="6">
    <source>
        <dbReference type="EMBL" id="MVQ31705.1"/>
    </source>
</evidence>
<reference evidence="6 7" key="1">
    <citation type="submission" date="2019-12" db="EMBL/GenBank/DDBJ databases">
        <authorList>
            <person name="Huq M.A."/>
        </authorList>
    </citation>
    <scope>NUCLEOTIDE SEQUENCE [LARGE SCALE GENOMIC DNA]</scope>
    <source>
        <strain evidence="6 7">MAH-25</strain>
    </source>
</reference>
<dbReference type="GO" id="GO:0003677">
    <property type="term" value="F:DNA binding"/>
    <property type="evidence" value="ECO:0007669"/>
    <property type="project" value="UniProtKB-KW"/>
</dbReference>
<keyword evidence="3" id="KW-0238">DNA-binding</keyword>
<dbReference type="SUPFAM" id="SSF46785">
    <property type="entry name" value="Winged helix' DNA-binding domain"/>
    <property type="match status" value="1"/>
</dbReference>
<dbReference type="AlphaFoldDB" id="A0A6N8IYP7"/>
<dbReference type="Pfam" id="PF03466">
    <property type="entry name" value="LysR_substrate"/>
    <property type="match status" value="1"/>
</dbReference>
<evidence type="ECO:0000256" key="1">
    <source>
        <dbReference type="ARBA" id="ARBA00009437"/>
    </source>
</evidence>
<dbReference type="InterPro" id="IPR005119">
    <property type="entry name" value="LysR_subst-bd"/>
</dbReference>
<dbReference type="Gene3D" id="3.40.190.10">
    <property type="entry name" value="Periplasmic binding protein-like II"/>
    <property type="match status" value="2"/>
</dbReference>
<dbReference type="PANTHER" id="PTHR30346">
    <property type="entry name" value="TRANSCRIPTIONAL DUAL REGULATOR HCAR-RELATED"/>
    <property type="match status" value="1"/>
</dbReference>
<evidence type="ECO:0000256" key="4">
    <source>
        <dbReference type="ARBA" id="ARBA00023163"/>
    </source>
</evidence>
<dbReference type="InterPro" id="IPR036390">
    <property type="entry name" value="WH_DNA-bd_sf"/>
</dbReference>
<dbReference type="InterPro" id="IPR036388">
    <property type="entry name" value="WH-like_DNA-bd_sf"/>
</dbReference>
<organism evidence="6 7">
    <name type="scientific">Ramlibacter pinisoli</name>
    <dbReference type="NCBI Taxonomy" id="2682844"/>
    <lineage>
        <taxon>Bacteria</taxon>
        <taxon>Pseudomonadati</taxon>
        <taxon>Pseudomonadota</taxon>
        <taxon>Betaproteobacteria</taxon>
        <taxon>Burkholderiales</taxon>
        <taxon>Comamonadaceae</taxon>
        <taxon>Ramlibacter</taxon>
    </lineage>
</organism>
<evidence type="ECO:0000256" key="3">
    <source>
        <dbReference type="ARBA" id="ARBA00023125"/>
    </source>
</evidence>
<dbReference type="PROSITE" id="PS50931">
    <property type="entry name" value="HTH_LYSR"/>
    <property type="match status" value="1"/>
</dbReference>
<keyword evidence="2" id="KW-0805">Transcription regulation</keyword>
<dbReference type="PRINTS" id="PR00039">
    <property type="entry name" value="HTHLYSR"/>
</dbReference>
<dbReference type="CDD" id="cd08414">
    <property type="entry name" value="PBP2_LTTR_aromatics_like"/>
    <property type="match status" value="1"/>
</dbReference>